<feature type="chain" id="PRO_5016751331" evidence="4">
    <location>
        <begin position="39"/>
        <end position="364"/>
    </location>
</feature>
<comment type="similarity">
    <text evidence="2">Belongs to the bacterial solute-binding protein 2 family.</text>
</comment>
<dbReference type="SUPFAM" id="SSF53822">
    <property type="entry name" value="Periplasmic binding protein-like I"/>
    <property type="match status" value="1"/>
</dbReference>
<dbReference type="PANTHER" id="PTHR46847">
    <property type="entry name" value="D-ALLOSE-BINDING PERIPLASMIC PROTEIN-RELATED"/>
    <property type="match status" value="1"/>
</dbReference>
<feature type="domain" description="Periplasmic binding protein" evidence="5">
    <location>
        <begin position="61"/>
        <end position="315"/>
    </location>
</feature>
<dbReference type="Proteomes" id="UP000253628">
    <property type="component" value="Unassembled WGS sequence"/>
</dbReference>
<gene>
    <name evidence="6" type="ORF">DFR37_10277</name>
</gene>
<name>A0A366HGF4_9BURK</name>
<evidence type="ECO:0000256" key="1">
    <source>
        <dbReference type="ARBA" id="ARBA00004196"/>
    </source>
</evidence>
<evidence type="ECO:0000313" key="7">
    <source>
        <dbReference type="Proteomes" id="UP000253628"/>
    </source>
</evidence>
<evidence type="ECO:0000256" key="3">
    <source>
        <dbReference type="ARBA" id="ARBA00022729"/>
    </source>
</evidence>
<proteinExistence type="inferred from homology"/>
<evidence type="ECO:0000259" key="5">
    <source>
        <dbReference type="Pfam" id="PF13407"/>
    </source>
</evidence>
<dbReference type="Pfam" id="PF13407">
    <property type="entry name" value="Peripla_BP_4"/>
    <property type="match status" value="1"/>
</dbReference>
<protein>
    <submittedName>
        <fullName evidence="6">Monosaccharide ABC transporter substrate-binding protein (CUT2 family)</fullName>
    </submittedName>
</protein>
<keyword evidence="7" id="KW-1185">Reference proteome</keyword>
<keyword evidence="3 4" id="KW-0732">Signal</keyword>
<dbReference type="InterPro" id="IPR028082">
    <property type="entry name" value="Peripla_BP_I"/>
</dbReference>
<dbReference type="OrthoDB" id="9773673at2"/>
<comment type="subcellular location">
    <subcellularLocation>
        <location evidence="1">Cell envelope</location>
    </subcellularLocation>
</comment>
<dbReference type="Gene3D" id="3.40.50.2300">
    <property type="match status" value="2"/>
</dbReference>
<reference evidence="6 7" key="1">
    <citation type="submission" date="2018-06" db="EMBL/GenBank/DDBJ databases">
        <title>Genomic Encyclopedia of Type Strains, Phase IV (KMG-IV): sequencing the most valuable type-strain genomes for metagenomic binning, comparative biology and taxonomic classification.</title>
        <authorList>
            <person name="Goeker M."/>
        </authorList>
    </citation>
    <scope>NUCLEOTIDE SEQUENCE [LARGE SCALE GENOMIC DNA]</scope>
    <source>
        <strain evidence="6 7">DSM 25520</strain>
    </source>
</reference>
<feature type="signal peptide" evidence="4">
    <location>
        <begin position="1"/>
        <end position="38"/>
    </location>
</feature>
<sequence length="364" mass="38722">MLDNHVASKSSRIAKVLKVGALSLSAAFCLAAATPASAAAAQEDRLQGLIEPIKAEKPYKIGVTLVHLNDDFWKGIAYGIQDEAKRSGVKVVQISVAGAYGNVREQFAQLNALKSLGVDIAVVGAASFNGYDPVFKEMQKAGIKIVAAGIPVNSPNVTFGVGQDDASIGVALAKEVCKAKPDSTVATIPGPAGAEWVRLRYVGFMDEAKKCPGLKTIPGAYGGDLGLAYGLSQASDLLLKHPEANFIYTPVISLGMGAAQAVKQLNRHTQVVSSAVVKEAIPMIKDGRILAVVSEPGIIMGRLIVQYAIREMEGKAMPNLHTDKSLPYPYVLTPPVLITPANVDRHPFNIYEIPPQDWRIDAMQ</sequence>
<dbReference type="RefSeq" id="WP_113931963.1">
    <property type="nucleotide sequence ID" value="NZ_JACCEU010000002.1"/>
</dbReference>
<evidence type="ECO:0000313" key="6">
    <source>
        <dbReference type="EMBL" id="RBP41698.1"/>
    </source>
</evidence>
<evidence type="ECO:0000256" key="4">
    <source>
        <dbReference type="SAM" id="SignalP"/>
    </source>
</evidence>
<accession>A0A366HGF4</accession>
<dbReference type="AlphaFoldDB" id="A0A366HGF4"/>
<organism evidence="6 7">
    <name type="scientific">Eoetvoesiella caeni</name>
    <dbReference type="NCBI Taxonomy" id="645616"/>
    <lineage>
        <taxon>Bacteria</taxon>
        <taxon>Pseudomonadati</taxon>
        <taxon>Pseudomonadota</taxon>
        <taxon>Betaproteobacteria</taxon>
        <taxon>Burkholderiales</taxon>
        <taxon>Alcaligenaceae</taxon>
        <taxon>Eoetvoesiella</taxon>
    </lineage>
</organism>
<dbReference type="InterPro" id="IPR025997">
    <property type="entry name" value="SBP_2_dom"/>
</dbReference>
<comment type="caution">
    <text evidence="6">The sequence shown here is derived from an EMBL/GenBank/DDBJ whole genome shotgun (WGS) entry which is preliminary data.</text>
</comment>
<dbReference type="GO" id="GO:0030246">
    <property type="term" value="F:carbohydrate binding"/>
    <property type="evidence" value="ECO:0007669"/>
    <property type="project" value="UniProtKB-ARBA"/>
</dbReference>
<dbReference type="PANTHER" id="PTHR46847:SF1">
    <property type="entry name" value="D-ALLOSE-BINDING PERIPLASMIC PROTEIN-RELATED"/>
    <property type="match status" value="1"/>
</dbReference>
<evidence type="ECO:0000256" key="2">
    <source>
        <dbReference type="ARBA" id="ARBA00007639"/>
    </source>
</evidence>
<dbReference type="EMBL" id="QNRQ01000002">
    <property type="protein sequence ID" value="RBP41698.1"/>
    <property type="molecule type" value="Genomic_DNA"/>
</dbReference>
<dbReference type="GO" id="GO:0030313">
    <property type="term" value="C:cell envelope"/>
    <property type="evidence" value="ECO:0007669"/>
    <property type="project" value="UniProtKB-SubCell"/>
</dbReference>